<comment type="caution">
    <text evidence="2">The sequence shown here is derived from an EMBL/GenBank/DDBJ whole genome shotgun (WGS) entry which is preliminary data.</text>
</comment>
<dbReference type="Pfam" id="PF00239">
    <property type="entry name" value="Resolvase"/>
    <property type="match status" value="1"/>
</dbReference>
<evidence type="ECO:0000313" key="3">
    <source>
        <dbReference type="Proteomes" id="UP001565369"/>
    </source>
</evidence>
<protein>
    <recommendedName>
        <fullName evidence="1">Resolvase/invertase-type recombinase catalytic domain-containing protein</fullName>
    </recommendedName>
</protein>
<dbReference type="RefSeq" id="WP_026193387.1">
    <property type="nucleotide sequence ID" value="NZ_JBGBZG010000003.1"/>
</dbReference>
<proteinExistence type="predicted"/>
<dbReference type="Proteomes" id="UP001565369">
    <property type="component" value="Unassembled WGS sequence"/>
</dbReference>
<accession>A0ABV4FKG6</accession>
<evidence type="ECO:0000259" key="1">
    <source>
        <dbReference type="Pfam" id="PF00239"/>
    </source>
</evidence>
<dbReference type="Gene3D" id="3.40.50.1390">
    <property type="entry name" value="Resolvase, N-terminal catalytic domain"/>
    <property type="match status" value="1"/>
</dbReference>
<organism evidence="2 3">
    <name type="scientific">Bradyrhizobium ottawaense</name>
    <dbReference type="NCBI Taxonomy" id="931866"/>
    <lineage>
        <taxon>Bacteria</taxon>
        <taxon>Pseudomonadati</taxon>
        <taxon>Pseudomonadota</taxon>
        <taxon>Alphaproteobacteria</taxon>
        <taxon>Hyphomicrobiales</taxon>
        <taxon>Nitrobacteraceae</taxon>
        <taxon>Bradyrhizobium</taxon>
    </lineage>
</organism>
<name>A0ABV4FKG6_9BRAD</name>
<keyword evidence="3" id="KW-1185">Reference proteome</keyword>
<gene>
    <name evidence="2" type="ORF">ABIG07_000377</name>
</gene>
<dbReference type="EMBL" id="JBGBZJ010000002">
    <property type="protein sequence ID" value="MEY9451429.1"/>
    <property type="molecule type" value="Genomic_DNA"/>
</dbReference>
<dbReference type="InterPro" id="IPR036162">
    <property type="entry name" value="Resolvase-like_N_sf"/>
</dbReference>
<feature type="domain" description="Resolvase/invertase-type recombinase catalytic" evidence="1">
    <location>
        <begin position="15"/>
        <end position="80"/>
    </location>
</feature>
<dbReference type="GeneID" id="92959046"/>
<dbReference type="InterPro" id="IPR006119">
    <property type="entry name" value="Resolv_N"/>
</dbReference>
<dbReference type="SUPFAM" id="SSF53041">
    <property type="entry name" value="Resolvase-like"/>
    <property type="match status" value="1"/>
</dbReference>
<sequence>MKSELVTPSHLARKAVVYIRQSTPHQVVSNQEGLRLQYALRKRARELGWREAAIDVIDADLGLSGASTAHRNGFKEVVGRLGLSEVGLDPVDRRDSLGA</sequence>
<evidence type="ECO:0000313" key="2">
    <source>
        <dbReference type="EMBL" id="MEY9451429.1"/>
    </source>
</evidence>
<reference evidence="2 3" key="1">
    <citation type="submission" date="2024-07" db="EMBL/GenBank/DDBJ databases">
        <title>Genomic Encyclopedia of Type Strains, Phase V (KMG-V): Genome sequencing to study the core and pangenomes of soil and plant-associated prokaryotes.</title>
        <authorList>
            <person name="Whitman W."/>
        </authorList>
    </citation>
    <scope>NUCLEOTIDE SEQUENCE [LARGE SCALE GENOMIC DNA]</scope>
    <source>
        <strain evidence="2 3">USDA 152</strain>
    </source>
</reference>